<comment type="caution">
    <text evidence="1">The sequence shown here is derived from an EMBL/GenBank/DDBJ whole genome shotgun (WGS) entry which is preliminary data.</text>
</comment>
<dbReference type="Proteomes" id="UP001159363">
    <property type="component" value="Chromosome X"/>
</dbReference>
<protein>
    <submittedName>
        <fullName evidence="1">Uncharacterized protein</fullName>
    </submittedName>
</protein>
<dbReference type="EMBL" id="JARBHB010000004">
    <property type="protein sequence ID" value="KAJ8886026.1"/>
    <property type="molecule type" value="Genomic_DNA"/>
</dbReference>
<reference evidence="1 2" key="1">
    <citation type="submission" date="2023-02" db="EMBL/GenBank/DDBJ databases">
        <title>LHISI_Scaffold_Assembly.</title>
        <authorList>
            <person name="Stuart O.P."/>
            <person name="Cleave R."/>
            <person name="Magrath M.J.L."/>
            <person name="Mikheyev A.S."/>
        </authorList>
    </citation>
    <scope>NUCLEOTIDE SEQUENCE [LARGE SCALE GENOMIC DNA]</scope>
    <source>
        <strain evidence="1">Daus_M_001</strain>
        <tissue evidence="1">Leg muscle</tissue>
    </source>
</reference>
<accession>A0ABQ9HPH9</accession>
<proteinExistence type="predicted"/>
<keyword evidence="2" id="KW-1185">Reference proteome</keyword>
<evidence type="ECO:0000313" key="1">
    <source>
        <dbReference type="EMBL" id="KAJ8886026.1"/>
    </source>
</evidence>
<name>A0ABQ9HPH9_9NEOP</name>
<gene>
    <name evidence="1" type="ORF">PR048_012232</name>
</gene>
<evidence type="ECO:0000313" key="2">
    <source>
        <dbReference type="Proteomes" id="UP001159363"/>
    </source>
</evidence>
<organism evidence="1 2">
    <name type="scientific">Dryococelus australis</name>
    <dbReference type="NCBI Taxonomy" id="614101"/>
    <lineage>
        <taxon>Eukaryota</taxon>
        <taxon>Metazoa</taxon>
        <taxon>Ecdysozoa</taxon>
        <taxon>Arthropoda</taxon>
        <taxon>Hexapoda</taxon>
        <taxon>Insecta</taxon>
        <taxon>Pterygota</taxon>
        <taxon>Neoptera</taxon>
        <taxon>Polyneoptera</taxon>
        <taxon>Phasmatodea</taxon>
        <taxon>Verophasmatodea</taxon>
        <taxon>Anareolatae</taxon>
        <taxon>Phasmatidae</taxon>
        <taxon>Eurycanthinae</taxon>
        <taxon>Dryococelus</taxon>
    </lineage>
</organism>
<sequence>MQRVIVMHRQLISTLPLHPAAPILPLFRTRRHLLPLEYPYLGRSEVELGQRSNEQLAVLCSNMDTPKDKFEVTINFSDYVYVDANTHFCGKMTHAELVNLALPLQKKVLGALETLSNFYKC</sequence>